<keyword evidence="15" id="KW-1185">Reference proteome</keyword>
<dbReference type="InterPro" id="IPR017850">
    <property type="entry name" value="Alkaline_phosphatase_core_sf"/>
</dbReference>
<feature type="active site" evidence="9">
    <location>
        <position position="299"/>
    </location>
</feature>
<gene>
    <name evidence="14" type="ORF">CWR48_01755</name>
</gene>
<dbReference type="InterPro" id="IPR012160">
    <property type="entry name" value="LtaS-like"/>
</dbReference>
<evidence type="ECO:0000256" key="7">
    <source>
        <dbReference type="ARBA" id="ARBA00023136"/>
    </source>
</evidence>
<comment type="similarity">
    <text evidence="3 8">Belongs to the LTA synthase family.</text>
</comment>
<evidence type="ECO:0000256" key="4">
    <source>
        <dbReference type="ARBA" id="ARBA00022475"/>
    </source>
</evidence>
<dbReference type="PIRSF" id="PIRSF005091">
    <property type="entry name" value="Mmb_sulf_HI1246"/>
    <property type="match status" value="1"/>
</dbReference>
<comment type="caution">
    <text evidence="14">The sequence shown here is derived from an EMBL/GenBank/DDBJ whole genome shotgun (WGS) entry which is preliminary data.</text>
</comment>
<feature type="transmembrane region" description="Helical" evidence="12">
    <location>
        <begin position="70"/>
        <end position="91"/>
    </location>
</feature>
<evidence type="ECO:0000256" key="8">
    <source>
        <dbReference type="PIRNR" id="PIRNR005091"/>
    </source>
</evidence>
<dbReference type="Pfam" id="PF00884">
    <property type="entry name" value="Sulfatase"/>
    <property type="match status" value="1"/>
</dbReference>
<feature type="binding site" evidence="11">
    <location>
        <position position="299"/>
    </location>
    <ligand>
        <name>Mn(2+)</name>
        <dbReference type="ChEBI" id="CHEBI:29035"/>
    </ligand>
</feature>
<evidence type="ECO:0000256" key="9">
    <source>
        <dbReference type="PIRSR" id="PIRSR005091-1"/>
    </source>
</evidence>
<keyword evidence="10" id="KW-0464">Manganese</keyword>
<proteinExistence type="inferred from homology"/>
<evidence type="ECO:0000313" key="14">
    <source>
        <dbReference type="EMBL" id="RDW22457.1"/>
    </source>
</evidence>
<dbReference type="GO" id="GO:0005886">
    <property type="term" value="C:plasma membrane"/>
    <property type="evidence" value="ECO:0007669"/>
    <property type="project" value="UniProtKB-SubCell"/>
</dbReference>
<evidence type="ECO:0000256" key="5">
    <source>
        <dbReference type="ARBA" id="ARBA00022692"/>
    </source>
</evidence>
<dbReference type="OrthoDB" id="5901192at2"/>
<accession>A0A3D8Q322</accession>
<dbReference type="Gene3D" id="3.40.720.10">
    <property type="entry name" value="Alkaline Phosphatase, subunit A"/>
    <property type="match status" value="1"/>
</dbReference>
<sequence length="645" mass="73861">MKKLMSSKMGFFAIALVLFWIKTYIIYLIEFDLGVSNGMQQFLLFLNPLSSGLIFLGLALFAKGKKVGKWIIIIEAILSFLLYANVVYYRFNSDFITVAVLMQSENFGSLGGSIINLMKWSDLLYTLDIILLIVLYKKLNIIWTAVRAKTRKPITILAAGVLVFTINLGLAEIDRPQLLERTFDRNYLVKYLGLYNFSIYDTIQSTKSSTQRVFADSNDITEVENYTKSKYAAPNAEFFGKGAGKNIIKIHLESFQSFLIDYELHGEEVTPFLNSLVHDESMDYTYFDNFFHQTEQGKTADAELIMDNSLYGLPQGSAFSTKGTNTYQALPAILGQQQGYTSGVFHGDGKSFWNRDEIYKSFGVNEFYHEDYYDMSEDNIINYGLKDKPFFEQSMPYLEEMAQPFYAHMMTLTNHHPYLIDEEEASLAPAETGDGSVDRYFQTARYLDESLEQFFNDLKEAGLYDDSIIMIYGDHYGISDNHNRAMSEIIGEEITPLKNSELQRVPFMIRVPGVDGQGTNHEYSGMVDVAPTLLHILGIDSLDYIVFGTDMFSEDHKDFVPFRNGNFITEKYSSISGVYYDNVTKEVIEEPTEEMEAMRETVLHELELSDKVMYGDLLRFYTPNNDWTPVDVSDYLYVKDEVESE</sequence>
<feature type="binding site" evidence="11">
    <location>
        <position position="253"/>
    </location>
    <ligand>
        <name>Mn(2+)</name>
        <dbReference type="ChEBI" id="CHEBI:29035"/>
    </ligand>
</feature>
<dbReference type="SUPFAM" id="SSF53649">
    <property type="entry name" value="Alkaline phosphatase-like"/>
    <property type="match status" value="1"/>
</dbReference>
<dbReference type="RefSeq" id="WP_115771317.1">
    <property type="nucleotide sequence ID" value="NZ_PIOC01000001.1"/>
</dbReference>
<feature type="binding site" evidence="11">
    <location>
        <position position="474"/>
    </location>
    <ligand>
        <name>Mn(2+)</name>
        <dbReference type="ChEBI" id="CHEBI:29035"/>
    </ligand>
</feature>
<dbReference type="GO" id="GO:0046872">
    <property type="term" value="F:metal ion binding"/>
    <property type="evidence" value="ECO:0007669"/>
    <property type="project" value="UniProtKB-KW"/>
</dbReference>
<feature type="transmembrane region" description="Helical" evidence="12">
    <location>
        <begin position="9"/>
        <end position="29"/>
    </location>
</feature>
<keyword evidence="5 12" id="KW-0812">Transmembrane</keyword>
<organism evidence="14 15">
    <name type="scientific">Oceanobacillus arenosus</name>
    <dbReference type="NCBI Taxonomy" id="1229153"/>
    <lineage>
        <taxon>Bacteria</taxon>
        <taxon>Bacillati</taxon>
        <taxon>Bacillota</taxon>
        <taxon>Bacilli</taxon>
        <taxon>Bacillales</taxon>
        <taxon>Bacillaceae</taxon>
        <taxon>Oceanobacillus</taxon>
    </lineage>
</organism>
<keyword evidence="7 8" id="KW-0472">Membrane</keyword>
<dbReference type="InterPro" id="IPR000917">
    <property type="entry name" value="Sulfatase_N"/>
</dbReference>
<evidence type="ECO:0000256" key="3">
    <source>
        <dbReference type="ARBA" id="ARBA00009983"/>
    </source>
</evidence>
<feature type="transmembrane region" description="Helical" evidence="12">
    <location>
        <begin position="154"/>
        <end position="171"/>
    </location>
</feature>
<feature type="binding site" evidence="11">
    <location>
        <position position="475"/>
    </location>
    <ligand>
        <name>Mn(2+)</name>
        <dbReference type="ChEBI" id="CHEBI:29035"/>
    </ligand>
</feature>
<keyword evidence="4 8" id="KW-1003">Cell membrane</keyword>
<keyword evidence="6 12" id="KW-1133">Transmembrane helix</keyword>
<feature type="transmembrane region" description="Helical" evidence="12">
    <location>
        <begin position="41"/>
        <end position="61"/>
    </location>
</feature>
<feature type="transmembrane region" description="Helical" evidence="12">
    <location>
        <begin position="123"/>
        <end position="142"/>
    </location>
</feature>
<evidence type="ECO:0000256" key="12">
    <source>
        <dbReference type="SAM" id="Phobius"/>
    </source>
</evidence>
<evidence type="ECO:0000256" key="6">
    <source>
        <dbReference type="ARBA" id="ARBA00022989"/>
    </source>
</evidence>
<name>A0A3D8Q322_9BACI</name>
<comment type="pathway">
    <text evidence="2">Cell wall biogenesis; lipoteichoic acid biosynthesis.</text>
</comment>
<dbReference type="InterPro" id="IPR050448">
    <property type="entry name" value="OpgB/LTA_synthase_biosynth"/>
</dbReference>
<dbReference type="Proteomes" id="UP000257143">
    <property type="component" value="Unassembled WGS sequence"/>
</dbReference>
<feature type="binding site" evidence="10">
    <location>
        <position position="415"/>
    </location>
    <ligand>
        <name>substrate</name>
    </ligand>
</feature>
<evidence type="ECO:0000259" key="13">
    <source>
        <dbReference type="Pfam" id="PF00884"/>
    </source>
</evidence>
<reference evidence="15" key="1">
    <citation type="submission" date="2017-11" db="EMBL/GenBank/DDBJ databases">
        <authorList>
            <person name="Zhu W."/>
        </authorList>
    </citation>
    <scope>NUCLEOTIDE SEQUENCE [LARGE SCALE GENOMIC DNA]</scope>
    <source>
        <strain evidence="15">CAU 1183</strain>
    </source>
</reference>
<evidence type="ECO:0000256" key="10">
    <source>
        <dbReference type="PIRSR" id="PIRSR005091-2"/>
    </source>
</evidence>
<evidence type="ECO:0000313" key="15">
    <source>
        <dbReference type="Proteomes" id="UP000257143"/>
    </source>
</evidence>
<dbReference type="CDD" id="cd16015">
    <property type="entry name" value="LTA_synthase"/>
    <property type="match status" value="1"/>
</dbReference>
<dbReference type="AlphaFoldDB" id="A0A3D8Q322"/>
<protein>
    <submittedName>
        <fullName evidence="14">Glycerol phosphate lipoteichoic acid synthase</fullName>
    </submittedName>
</protein>
<dbReference type="Gene3D" id="3.30.1120.170">
    <property type="match status" value="1"/>
</dbReference>
<feature type="domain" description="Sulfatase N-terminal" evidence="13">
    <location>
        <begin position="245"/>
        <end position="539"/>
    </location>
</feature>
<evidence type="ECO:0000256" key="1">
    <source>
        <dbReference type="ARBA" id="ARBA00004651"/>
    </source>
</evidence>
<comment type="subcellular location">
    <subcellularLocation>
        <location evidence="1">Cell membrane</location>
        <topology evidence="1">Multi-pass membrane protein</topology>
    </subcellularLocation>
</comment>
<evidence type="ECO:0000256" key="2">
    <source>
        <dbReference type="ARBA" id="ARBA00004936"/>
    </source>
</evidence>
<dbReference type="PANTHER" id="PTHR47371">
    <property type="entry name" value="LIPOTEICHOIC ACID SYNTHASE"/>
    <property type="match status" value="1"/>
</dbReference>
<dbReference type="EMBL" id="PIOC01000001">
    <property type="protein sequence ID" value="RDW22457.1"/>
    <property type="molecule type" value="Genomic_DNA"/>
</dbReference>
<dbReference type="PANTHER" id="PTHR47371:SF3">
    <property type="entry name" value="PHOSPHOGLYCEROL TRANSFERASE I"/>
    <property type="match status" value="1"/>
</dbReference>
<evidence type="ECO:0000256" key="11">
    <source>
        <dbReference type="PIRSR" id="PIRSR005091-3"/>
    </source>
</evidence>
<keyword evidence="10" id="KW-0479">Metal-binding</keyword>